<comment type="similarity">
    <text evidence="1">Belongs to the peptidase S66 family.</text>
</comment>
<evidence type="ECO:0000259" key="4">
    <source>
        <dbReference type="Pfam" id="PF02016"/>
    </source>
</evidence>
<dbReference type="InterPro" id="IPR027478">
    <property type="entry name" value="LdcA_N"/>
</dbReference>
<feature type="domain" description="LD-carboxypeptidase C-terminal" evidence="5">
    <location>
        <begin position="202"/>
        <end position="316"/>
    </location>
</feature>
<dbReference type="AlphaFoldDB" id="A0A0G1YKG6"/>
<proteinExistence type="inferred from homology"/>
<dbReference type="Gene3D" id="3.50.30.60">
    <property type="entry name" value="LD-carboxypeptidase A C-terminal domain-like"/>
    <property type="match status" value="1"/>
</dbReference>
<dbReference type="Proteomes" id="UP000034224">
    <property type="component" value="Unassembled WGS sequence"/>
</dbReference>
<dbReference type="EMBL" id="LCQK01000001">
    <property type="protein sequence ID" value="KKW15507.1"/>
    <property type="molecule type" value="Genomic_DNA"/>
</dbReference>
<dbReference type="InterPro" id="IPR003507">
    <property type="entry name" value="S66_fam"/>
</dbReference>
<evidence type="ECO:0000259" key="5">
    <source>
        <dbReference type="Pfam" id="PF17676"/>
    </source>
</evidence>
<dbReference type="SUPFAM" id="SSF52317">
    <property type="entry name" value="Class I glutamine amidotransferase-like"/>
    <property type="match status" value="1"/>
</dbReference>
<feature type="domain" description="LD-carboxypeptidase N-terminal" evidence="4">
    <location>
        <begin position="15"/>
        <end position="136"/>
    </location>
</feature>
<evidence type="ECO:0008006" key="8">
    <source>
        <dbReference type="Google" id="ProtNLM"/>
    </source>
</evidence>
<dbReference type="CDD" id="cd07062">
    <property type="entry name" value="Peptidase_S66_mccF_like"/>
    <property type="match status" value="1"/>
</dbReference>
<dbReference type="InterPro" id="IPR040921">
    <property type="entry name" value="Peptidase_S66C"/>
</dbReference>
<dbReference type="SUPFAM" id="SSF141986">
    <property type="entry name" value="LD-carboxypeptidase A C-terminal domain-like"/>
    <property type="match status" value="1"/>
</dbReference>
<evidence type="ECO:0000256" key="2">
    <source>
        <dbReference type="ARBA" id="ARBA00022801"/>
    </source>
</evidence>
<dbReference type="Pfam" id="PF02016">
    <property type="entry name" value="Peptidase_S66"/>
    <property type="match status" value="1"/>
</dbReference>
<dbReference type="PIRSF" id="PIRSF028757">
    <property type="entry name" value="LD-carboxypeptidase"/>
    <property type="match status" value="1"/>
</dbReference>
<gene>
    <name evidence="6" type="ORF">UY55_C0001G0261</name>
</gene>
<dbReference type="PANTHER" id="PTHR30237:SF6">
    <property type="entry name" value="CARBOXYPEPTIDASE YOCD-RELATED"/>
    <property type="match status" value="1"/>
</dbReference>
<evidence type="ECO:0000256" key="3">
    <source>
        <dbReference type="PIRSR" id="PIRSR028757-1"/>
    </source>
</evidence>
<evidence type="ECO:0000313" key="7">
    <source>
        <dbReference type="Proteomes" id="UP000034224"/>
    </source>
</evidence>
<organism evidence="6 7">
    <name type="scientific">Candidatus Jorgensenbacteria bacterium GW2011_GWB1_50_10</name>
    <dbReference type="NCBI Taxonomy" id="1618665"/>
    <lineage>
        <taxon>Bacteria</taxon>
        <taxon>Candidatus Joergenseniibacteriota</taxon>
    </lineage>
</organism>
<dbReference type="InterPro" id="IPR029062">
    <property type="entry name" value="Class_I_gatase-like"/>
</dbReference>
<dbReference type="InterPro" id="IPR027461">
    <property type="entry name" value="Carboxypeptidase_A_C_sf"/>
</dbReference>
<accession>A0A0G1YKG6</accession>
<dbReference type="PANTHER" id="PTHR30237">
    <property type="entry name" value="MURAMOYLTETRAPEPTIDE CARBOXYPEPTIDASE"/>
    <property type="match status" value="1"/>
</dbReference>
<evidence type="ECO:0000256" key="1">
    <source>
        <dbReference type="ARBA" id="ARBA00010233"/>
    </source>
</evidence>
<feature type="active site" description="Charge relay system" evidence="3">
    <location>
        <position position="301"/>
    </location>
</feature>
<dbReference type="Gene3D" id="3.40.50.10740">
    <property type="entry name" value="Class I glutamine amidotransferase-like"/>
    <property type="match status" value="1"/>
</dbReference>
<dbReference type="InterPro" id="IPR040449">
    <property type="entry name" value="Peptidase_S66_N"/>
</dbReference>
<protein>
    <recommendedName>
        <fullName evidence="8">Muramoyltetrapeptide carboxypeptidase</fullName>
    </recommendedName>
</protein>
<dbReference type="Pfam" id="PF17676">
    <property type="entry name" value="Peptidase_S66C"/>
    <property type="match status" value="1"/>
</dbReference>
<reference evidence="6 7" key="1">
    <citation type="journal article" date="2015" name="Nature">
        <title>rRNA introns, odd ribosomes, and small enigmatic genomes across a large radiation of phyla.</title>
        <authorList>
            <person name="Brown C.T."/>
            <person name="Hug L.A."/>
            <person name="Thomas B.C."/>
            <person name="Sharon I."/>
            <person name="Castelle C.J."/>
            <person name="Singh A."/>
            <person name="Wilkins M.J."/>
            <person name="Williams K.H."/>
            <person name="Banfield J.F."/>
        </authorList>
    </citation>
    <scope>NUCLEOTIDE SEQUENCE [LARGE SCALE GENOMIC DNA]</scope>
</reference>
<sequence length="330" mass="37170">MKKIFPEKLKSGDTVRVITPARSLAMPWINDELKQEAKKKFEELGLRLTFAEYVNEIDEFNSSSIESRIADLHEAFRDKSVKLVITVIGGFNSNQLLRYLDYDLIKSNPKIVCGYSDITALANAIYAKTGLVTYSGPHYFSFGDKKGFDYSLDFFNKCLFSVEPFELKPAEAWSDDRWANDQEKRNFVNNEGYWVINEGKAKGTIIGGNQCTFNLLHGTEFMPKIDDNILFLEDDDEAHVATIDRDLQSIIHQSGFEGVKGIVIGRFQPKTGMTKELLTKIIKSKVELKNIPVIANVDFGHTTPIITFPIGGVAEIEVSANNSSIRIVEH</sequence>
<name>A0A0G1YKG6_9BACT</name>
<feature type="active site" description="Nucleophile" evidence="3">
    <location>
        <position position="116"/>
    </location>
</feature>
<feature type="active site" description="Charge relay system" evidence="3">
    <location>
        <position position="233"/>
    </location>
</feature>
<evidence type="ECO:0000313" key="6">
    <source>
        <dbReference type="EMBL" id="KKW15507.1"/>
    </source>
</evidence>
<keyword evidence="2" id="KW-0378">Hydrolase</keyword>
<dbReference type="STRING" id="1618665.UY55_C0001G0261"/>
<dbReference type="GO" id="GO:0016787">
    <property type="term" value="F:hydrolase activity"/>
    <property type="evidence" value="ECO:0007669"/>
    <property type="project" value="UniProtKB-KW"/>
</dbReference>
<comment type="caution">
    <text evidence="6">The sequence shown here is derived from an EMBL/GenBank/DDBJ whole genome shotgun (WGS) entry which is preliminary data.</text>
</comment>